<dbReference type="Pfam" id="PF00657">
    <property type="entry name" value="Lipase_GDSL"/>
    <property type="match status" value="2"/>
</dbReference>
<evidence type="ECO:0000256" key="7">
    <source>
        <dbReference type="ARBA" id="ARBA00023098"/>
    </source>
</evidence>
<dbReference type="InterPro" id="IPR036514">
    <property type="entry name" value="SGNH_hydro_sf"/>
</dbReference>
<accession>A0A444X8X1</accession>
<evidence type="ECO:0000256" key="8">
    <source>
        <dbReference type="SAM" id="Phobius"/>
    </source>
</evidence>
<dbReference type="PANTHER" id="PTHR45650:SF14">
    <property type="entry name" value="GDSL ESTERASE_LIPASE 7-LIKE"/>
    <property type="match status" value="1"/>
</dbReference>
<reference evidence="9 10" key="1">
    <citation type="submission" date="2019-01" db="EMBL/GenBank/DDBJ databases">
        <title>Sequencing of cultivated peanut Arachis hypogaea provides insights into genome evolution and oil improvement.</title>
        <authorList>
            <person name="Chen X."/>
        </authorList>
    </citation>
    <scope>NUCLEOTIDE SEQUENCE [LARGE SCALE GENOMIC DNA]</scope>
    <source>
        <strain evidence="10">cv. Fuhuasheng</strain>
        <tissue evidence="9">Leaves</tissue>
    </source>
</reference>
<proteinExistence type="inferred from homology"/>
<protein>
    <recommendedName>
        <fullName evidence="11">GDSL esterase/lipase</fullName>
    </recommendedName>
</protein>
<evidence type="ECO:0000256" key="3">
    <source>
        <dbReference type="ARBA" id="ARBA00022525"/>
    </source>
</evidence>
<keyword evidence="3" id="KW-0964">Secreted</keyword>
<evidence type="ECO:0000313" key="9">
    <source>
        <dbReference type="EMBL" id="RYQ86111.1"/>
    </source>
</evidence>
<dbReference type="InterPro" id="IPR035669">
    <property type="entry name" value="SGNH_plant_lipase-like"/>
</dbReference>
<evidence type="ECO:0000256" key="6">
    <source>
        <dbReference type="ARBA" id="ARBA00022963"/>
    </source>
</evidence>
<keyword evidence="5" id="KW-0378">Hydrolase</keyword>
<sequence>MNIIMSLLLFIFVYLISPIIICGSIVPLAPALYLFGDSLLDSGNNNFLPTIAKANYLPYGSNFAIGPTGRFTNGRTVADFIAEYLGLPYPPPYLSLKGGISLSGINYASGSCGILPETGNILGKCITLSEQINLFERTVETNLAEKLKNRKEVYDHLSKSIYLVAVGSNDYINNYLATKYYDTSKLYQPRIFAQLLIHKLSEQFQRLYKLGARKIVMFGIGPIGCTPPISKTQLHKGDCLEETNQIVSYFNQRLPSLLSNLTFTLPHSSFVLGHAYSILDAFTNPSTYGLTDAKSPCCNAWENGTAACIPLTKPCMNPFEHFFWDGYHLTEAMYSYIASACLNGNKVCTPLNIQELVKFSKQSLSFNMIDSQPNTFHQLNQKSSSYCDPRRWWKVRIPFLVPPGIVKSPPTRLWEVRIPFFVPLEHMRTYFLSRYKGCGFAPTCSRRGDKKMEKMMKSNTMFALLFVLISNLFATIYCTQPLAPALYVFGDSLVDNGNNNWIPDVAKSNYYPYGSNFFAGPTGRFSNGRNLVDFLAEYMGLPYPPPYLSKEGPSSLTGINYASGAAGIVECTGSQAGMVVPLDEQLANFQMTITRDLPIYMSQSEISEHVSKAIYLLSIGNNDYLINYLGAFTGVSATSTVYAPEPFAELLINTLEKQLQQLYKLGARKIILNDLCPLGCIPMYLNTRPHKGACVDEINALVQHFNKRLPSMLQRLSSTLTGAVFVKGNIYATATEIILNPTKYDPEAKFFWDGAHPTEATYSIIAKRMISDKSVLTPFTLQELLQL</sequence>
<organism evidence="9 10">
    <name type="scientific">Arachis hypogaea</name>
    <name type="common">Peanut</name>
    <dbReference type="NCBI Taxonomy" id="3818"/>
    <lineage>
        <taxon>Eukaryota</taxon>
        <taxon>Viridiplantae</taxon>
        <taxon>Streptophyta</taxon>
        <taxon>Embryophyta</taxon>
        <taxon>Tracheophyta</taxon>
        <taxon>Spermatophyta</taxon>
        <taxon>Magnoliopsida</taxon>
        <taxon>eudicotyledons</taxon>
        <taxon>Gunneridae</taxon>
        <taxon>Pentapetalae</taxon>
        <taxon>rosids</taxon>
        <taxon>fabids</taxon>
        <taxon>Fabales</taxon>
        <taxon>Fabaceae</taxon>
        <taxon>Papilionoideae</taxon>
        <taxon>50 kb inversion clade</taxon>
        <taxon>dalbergioids sensu lato</taxon>
        <taxon>Dalbergieae</taxon>
        <taxon>Pterocarpus clade</taxon>
        <taxon>Arachis</taxon>
    </lineage>
</organism>
<keyword evidence="6" id="KW-0442">Lipid degradation</keyword>
<dbReference type="STRING" id="3818.A0A444X8X1"/>
<keyword evidence="7" id="KW-0443">Lipid metabolism</keyword>
<evidence type="ECO:0000313" key="10">
    <source>
        <dbReference type="Proteomes" id="UP000289738"/>
    </source>
</evidence>
<comment type="subcellular location">
    <subcellularLocation>
        <location evidence="1">Secreted</location>
    </subcellularLocation>
</comment>
<dbReference type="CDD" id="cd01837">
    <property type="entry name" value="SGNH_plant_lipase_like"/>
    <property type="match status" value="2"/>
</dbReference>
<dbReference type="GO" id="GO:0016042">
    <property type="term" value="P:lipid catabolic process"/>
    <property type="evidence" value="ECO:0007669"/>
    <property type="project" value="UniProtKB-KW"/>
</dbReference>
<dbReference type="FunFam" id="3.40.50.1110:FF:000003">
    <property type="entry name" value="GDSL esterase/lipase APG"/>
    <property type="match status" value="2"/>
</dbReference>
<dbReference type="EMBL" id="SDMP01000020">
    <property type="protein sequence ID" value="RYQ86111.1"/>
    <property type="molecule type" value="Genomic_DNA"/>
</dbReference>
<name>A0A444X8X1_ARAHY</name>
<evidence type="ECO:0000256" key="2">
    <source>
        <dbReference type="ARBA" id="ARBA00008668"/>
    </source>
</evidence>
<comment type="similarity">
    <text evidence="2">Belongs to the 'GDSL' lipolytic enzyme family.</text>
</comment>
<keyword evidence="8" id="KW-0472">Membrane</keyword>
<keyword evidence="10" id="KW-1185">Reference proteome</keyword>
<evidence type="ECO:0008006" key="11">
    <source>
        <dbReference type="Google" id="ProtNLM"/>
    </source>
</evidence>
<feature type="transmembrane region" description="Helical" evidence="8">
    <location>
        <begin position="6"/>
        <end position="35"/>
    </location>
</feature>
<dbReference type="GO" id="GO:0016788">
    <property type="term" value="F:hydrolase activity, acting on ester bonds"/>
    <property type="evidence" value="ECO:0007669"/>
    <property type="project" value="InterPro"/>
</dbReference>
<dbReference type="SUPFAM" id="SSF52266">
    <property type="entry name" value="SGNH hydrolase"/>
    <property type="match status" value="2"/>
</dbReference>
<evidence type="ECO:0000256" key="1">
    <source>
        <dbReference type="ARBA" id="ARBA00004613"/>
    </source>
</evidence>
<evidence type="ECO:0000256" key="4">
    <source>
        <dbReference type="ARBA" id="ARBA00022729"/>
    </source>
</evidence>
<dbReference type="PANTHER" id="PTHR45650">
    <property type="entry name" value="GDSL-LIKE LIPASE/ACYLHYDROLASE-RELATED"/>
    <property type="match status" value="1"/>
</dbReference>
<dbReference type="GO" id="GO:0005576">
    <property type="term" value="C:extracellular region"/>
    <property type="evidence" value="ECO:0007669"/>
    <property type="project" value="UniProtKB-SubCell"/>
</dbReference>
<dbReference type="Gene3D" id="3.40.50.1110">
    <property type="entry name" value="SGNH hydrolase"/>
    <property type="match status" value="2"/>
</dbReference>
<keyword evidence="8" id="KW-0812">Transmembrane</keyword>
<keyword evidence="8" id="KW-1133">Transmembrane helix</keyword>
<evidence type="ECO:0000256" key="5">
    <source>
        <dbReference type="ARBA" id="ARBA00022801"/>
    </source>
</evidence>
<dbReference type="InterPro" id="IPR051238">
    <property type="entry name" value="GDSL_esterase/lipase"/>
</dbReference>
<gene>
    <name evidence="9" type="ORF">Ahy_B10g105780</name>
</gene>
<dbReference type="InterPro" id="IPR001087">
    <property type="entry name" value="GDSL"/>
</dbReference>
<dbReference type="Proteomes" id="UP000289738">
    <property type="component" value="Chromosome B10"/>
</dbReference>
<dbReference type="AlphaFoldDB" id="A0A444X8X1"/>
<keyword evidence="4" id="KW-0732">Signal</keyword>
<comment type="caution">
    <text evidence="9">The sequence shown here is derived from an EMBL/GenBank/DDBJ whole genome shotgun (WGS) entry which is preliminary data.</text>
</comment>